<proteinExistence type="inferred from homology"/>
<keyword evidence="6 8" id="KW-0722">Serine protease inhibitor</keyword>
<dbReference type="PRINTS" id="PR00294">
    <property type="entry name" value="SSBTLNINHBTR"/>
</dbReference>
<evidence type="ECO:0000256" key="1">
    <source>
        <dbReference type="ARBA" id="ARBA00004613"/>
    </source>
</evidence>
<keyword evidence="10" id="KW-0732">Signal</keyword>
<evidence type="ECO:0000313" key="13">
    <source>
        <dbReference type="Proteomes" id="UP001183809"/>
    </source>
</evidence>
<evidence type="ECO:0000256" key="3">
    <source>
        <dbReference type="ARBA" id="ARBA00011738"/>
    </source>
</evidence>
<name>A0ABU2U681_9ACTN</name>
<dbReference type="Gene3D" id="3.30.350.10">
    <property type="entry name" value="Subtilisin inhibitor-like"/>
    <property type="match status" value="1"/>
</dbReference>
<feature type="chain" id="PRO_5046943803" evidence="10">
    <location>
        <begin position="28"/>
        <end position="161"/>
    </location>
</feature>
<feature type="signal peptide" evidence="10">
    <location>
        <begin position="1"/>
        <end position="27"/>
    </location>
</feature>
<keyword evidence="4" id="KW-0964">Secreted</keyword>
<evidence type="ECO:0000256" key="10">
    <source>
        <dbReference type="SAM" id="SignalP"/>
    </source>
</evidence>
<organism evidence="12 13">
    <name type="scientific">Streptomyces gibsoniae</name>
    <dbReference type="NCBI Taxonomy" id="3075529"/>
    <lineage>
        <taxon>Bacteria</taxon>
        <taxon>Bacillati</taxon>
        <taxon>Actinomycetota</taxon>
        <taxon>Actinomycetes</taxon>
        <taxon>Kitasatosporales</taxon>
        <taxon>Streptomycetaceae</taxon>
        <taxon>Streptomyces</taxon>
    </lineage>
</organism>
<comment type="caution">
    <text evidence="12">The sequence shown here is derived from an EMBL/GenBank/DDBJ whole genome shotgun (WGS) entry which is preliminary data.</text>
</comment>
<protein>
    <submittedName>
        <fullName evidence="12">SSI family serine proteinase inhibitor</fullName>
    </submittedName>
</protein>
<evidence type="ECO:0000256" key="8">
    <source>
        <dbReference type="RuleBase" id="RU003471"/>
    </source>
</evidence>
<dbReference type="InterPro" id="IPR023549">
    <property type="entry name" value="Subtilisin_inhibitor"/>
</dbReference>
<evidence type="ECO:0000256" key="6">
    <source>
        <dbReference type="ARBA" id="ARBA00022900"/>
    </source>
</evidence>
<dbReference type="InterPro" id="IPR000691">
    <property type="entry name" value="Prot_inh_I16_SSI"/>
</dbReference>
<feature type="domain" description="Subtilisin inhibitor" evidence="11">
    <location>
        <begin position="37"/>
        <end position="120"/>
    </location>
</feature>
<gene>
    <name evidence="12" type="ORF">RM764_38005</name>
</gene>
<comment type="similarity">
    <text evidence="2 8">Belongs to the protease inhibitor I16 (SSI) family.</text>
</comment>
<dbReference type="InterPro" id="IPR036819">
    <property type="entry name" value="Subtilisin_inhibitor-like_sf"/>
</dbReference>
<evidence type="ECO:0000256" key="2">
    <source>
        <dbReference type="ARBA" id="ARBA00010472"/>
    </source>
</evidence>
<dbReference type="RefSeq" id="WP_311700161.1">
    <property type="nucleotide sequence ID" value="NZ_JAVREY010000081.1"/>
</dbReference>
<sequence length="161" mass="17182">MTTKTTLALRGVLIAAAALLPMTPAQAAPRPAANGNWLYLTVTHGDERSREINGTLLLCDPPRGYSRAAEACAELRAAQGDVGRIPPGHSFCPMLYAPVTVTARGEWDERQVEYSHTFANACELQARTGAVFAIADRADPGGVPHRSAPGIPHRTGADLRR</sequence>
<evidence type="ECO:0000256" key="7">
    <source>
        <dbReference type="ARBA" id="ARBA00023157"/>
    </source>
</evidence>
<comment type="subcellular location">
    <subcellularLocation>
        <location evidence="1">Secreted</location>
    </subcellularLocation>
</comment>
<dbReference type="SUPFAM" id="SSF55399">
    <property type="entry name" value="Subtilisin inhibitor"/>
    <property type="match status" value="1"/>
</dbReference>
<feature type="region of interest" description="Disordered" evidence="9">
    <location>
        <begin position="141"/>
        <end position="161"/>
    </location>
</feature>
<evidence type="ECO:0000256" key="9">
    <source>
        <dbReference type="SAM" id="MobiDB-lite"/>
    </source>
</evidence>
<evidence type="ECO:0000313" key="12">
    <source>
        <dbReference type="EMBL" id="MDT0468716.1"/>
    </source>
</evidence>
<comment type="subunit">
    <text evidence="3">Homodimer.</text>
</comment>
<accession>A0ABU2U681</accession>
<evidence type="ECO:0000256" key="4">
    <source>
        <dbReference type="ARBA" id="ARBA00022525"/>
    </source>
</evidence>
<reference evidence="13" key="1">
    <citation type="submission" date="2023-07" db="EMBL/GenBank/DDBJ databases">
        <title>30 novel species of actinomycetes from the DSMZ collection.</title>
        <authorList>
            <person name="Nouioui I."/>
        </authorList>
    </citation>
    <scope>NUCLEOTIDE SEQUENCE [LARGE SCALE GENOMIC DNA]</scope>
    <source>
        <strain evidence="13">DSM 41699</strain>
    </source>
</reference>
<dbReference type="EMBL" id="JAVREY010000081">
    <property type="protein sequence ID" value="MDT0468716.1"/>
    <property type="molecule type" value="Genomic_DNA"/>
</dbReference>
<evidence type="ECO:0000259" key="11">
    <source>
        <dbReference type="Pfam" id="PF00720"/>
    </source>
</evidence>
<dbReference type="Proteomes" id="UP001183809">
    <property type="component" value="Unassembled WGS sequence"/>
</dbReference>
<dbReference type="Pfam" id="PF00720">
    <property type="entry name" value="SSI"/>
    <property type="match status" value="1"/>
</dbReference>
<keyword evidence="13" id="KW-1185">Reference proteome</keyword>
<keyword evidence="7" id="KW-1015">Disulfide bond</keyword>
<evidence type="ECO:0000256" key="5">
    <source>
        <dbReference type="ARBA" id="ARBA00022690"/>
    </source>
</evidence>
<keyword evidence="5 8" id="KW-0646">Protease inhibitor</keyword>